<comment type="caution">
    <text evidence="1">The sequence shown here is derived from an EMBL/GenBank/DDBJ whole genome shotgun (WGS) entry which is preliminary data.</text>
</comment>
<protein>
    <submittedName>
        <fullName evidence="1">Uncharacterized protein</fullName>
    </submittedName>
</protein>
<organism evidence="1 2">
    <name type="scientific">Flavobacterium pectinovorum</name>
    <dbReference type="NCBI Taxonomy" id="29533"/>
    <lineage>
        <taxon>Bacteria</taxon>
        <taxon>Pseudomonadati</taxon>
        <taxon>Bacteroidota</taxon>
        <taxon>Flavobacteriia</taxon>
        <taxon>Flavobacteriales</taxon>
        <taxon>Flavobacteriaceae</taxon>
        <taxon>Flavobacterium</taxon>
    </lineage>
</organism>
<reference evidence="1 2" key="1">
    <citation type="submission" date="2016-11" db="EMBL/GenBank/DDBJ databases">
        <authorList>
            <person name="Varghese N."/>
            <person name="Submissions S."/>
        </authorList>
    </citation>
    <scope>NUCLEOTIDE SEQUENCE [LARGE SCALE GENOMIC DNA]</scope>
    <source>
        <strain evidence="1 2">DSM 6368</strain>
    </source>
</reference>
<gene>
    <name evidence="1" type="ORF">SAMN05444387_4617</name>
</gene>
<dbReference type="Proteomes" id="UP000184216">
    <property type="component" value="Unassembled WGS sequence"/>
</dbReference>
<accession>A0ABY1J9Q4</accession>
<evidence type="ECO:0000313" key="2">
    <source>
        <dbReference type="Proteomes" id="UP000184216"/>
    </source>
</evidence>
<name>A0ABY1J9Q4_9FLAO</name>
<sequence>MKETFFIATLLFILNLCFSQKEMNGTKLDIDRCIKKVIEIKLK</sequence>
<evidence type="ECO:0000313" key="1">
    <source>
        <dbReference type="EMBL" id="SHN19784.1"/>
    </source>
</evidence>
<dbReference type="EMBL" id="FRBX01000008">
    <property type="protein sequence ID" value="SHN19784.1"/>
    <property type="molecule type" value="Genomic_DNA"/>
</dbReference>
<proteinExistence type="predicted"/>
<keyword evidence="2" id="KW-1185">Reference proteome</keyword>